<dbReference type="Proteomes" id="UP000193804">
    <property type="component" value="Unassembled WGS sequence"/>
</dbReference>
<gene>
    <name evidence="1" type="ORF">SAMN05661096_02369</name>
</gene>
<sequence>MNLNTETIKAVNGIENLTVESGKEHLMEVHFDNDIQGKSFDLRPELPLIIYL</sequence>
<protein>
    <submittedName>
        <fullName evidence="1">Uncharacterized protein</fullName>
    </submittedName>
</protein>
<organism evidence="1 2">
    <name type="scientific">Marivirga sericea</name>
    <dbReference type="NCBI Taxonomy" id="1028"/>
    <lineage>
        <taxon>Bacteria</taxon>
        <taxon>Pseudomonadati</taxon>
        <taxon>Bacteroidota</taxon>
        <taxon>Cytophagia</taxon>
        <taxon>Cytophagales</taxon>
        <taxon>Marivirgaceae</taxon>
        <taxon>Marivirga</taxon>
    </lineage>
</organism>
<proteinExistence type="predicted"/>
<accession>A0A1X7K4R6</accession>
<reference evidence="2" key="1">
    <citation type="submission" date="2017-04" db="EMBL/GenBank/DDBJ databases">
        <authorList>
            <person name="Varghese N."/>
            <person name="Submissions S."/>
        </authorList>
    </citation>
    <scope>NUCLEOTIDE SEQUENCE [LARGE SCALE GENOMIC DNA]</scope>
    <source>
        <strain evidence="2">DSM 4125</strain>
    </source>
</reference>
<dbReference type="AlphaFoldDB" id="A0A1X7K4R6"/>
<evidence type="ECO:0000313" key="1">
    <source>
        <dbReference type="EMBL" id="SMG35674.1"/>
    </source>
</evidence>
<evidence type="ECO:0000313" key="2">
    <source>
        <dbReference type="Proteomes" id="UP000193804"/>
    </source>
</evidence>
<keyword evidence="2" id="KW-1185">Reference proteome</keyword>
<dbReference type="RefSeq" id="WP_176223779.1">
    <property type="nucleotide sequence ID" value="NZ_FXAW01000004.1"/>
</dbReference>
<dbReference type="EMBL" id="FXAW01000004">
    <property type="protein sequence ID" value="SMG35674.1"/>
    <property type="molecule type" value="Genomic_DNA"/>
</dbReference>
<name>A0A1X7K4R6_9BACT</name>